<name>A0ABV2KTD0_9BACI</name>
<keyword evidence="7" id="KW-1185">Reference proteome</keyword>
<dbReference type="RefSeq" id="WP_354219445.1">
    <property type="nucleotide sequence ID" value="NZ_JBEPMX010000003.1"/>
</dbReference>
<evidence type="ECO:0000313" key="7">
    <source>
        <dbReference type="Proteomes" id="UP001549167"/>
    </source>
</evidence>
<evidence type="ECO:0000256" key="4">
    <source>
        <dbReference type="ARBA" id="ARBA00023136"/>
    </source>
</evidence>
<dbReference type="Proteomes" id="UP001549167">
    <property type="component" value="Unassembled WGS sequence"/>
</dbReference>
<evidence type="ECO:0000256" key="5">
    <source>
        <dbReference type="SAM" id="Phobius"/>
    </source>
</evidence>
<feature type="transmembrane region" description="Helical" evidence="5">
    <location>
        <begin position="42"/>
        <end position="60"/>
    </location>
</feature>
<feature type="transmembrane region" description="Helical" evidence="5">
    <location>
        <begin position="12"/>
        <end position="30"/>
    </location>
</feature>
<dbReference type="InterPro" id="IPR019109">
    <property type="entry name" value="MamF_MmsF"/>
</dbReference>
<protein>
    <submittedName>
        <fullName evidence="6">Membrane protein</fullName>
    </submittedName>
</protein>
<gene>
    <name evidence="6" type="ORF">ABID56_000932</name>
</gene>
<evidence type="ECO:0000256" key="2">
    <source>
        <dbReference type="ARBA" id="ARBA00022692"/>
    </source>
</evidence>
<evidence type="ECO:0000256" key="3">
    <source>
        <dbReference type="ARBA" id="ARBA00022989"/>
    </source>
</evidence>
<proteinExistence type="predicted"/>
<dbReference type="EMBL" id="JBEPMX010000003">
    <property type="protein sequence ID" value="MET3682842.1"/>
    <property type="molecule type" value="Genomic_DNA"/>
</dbReference>
<evidence type="ECO:0000256" key="1">
    <source>
        <dbReference type="ARBA" id="ARBA00004141"/>
    </source>
</evidence>
<organism evidence="6 7">
    <name type="scientific">Alkalibacillus flavidus</name>
    <dbReference type="NCBI Taxonomy" id="546021"/>
    <lineage>
        <taxon>Bacteria</taxon>
        <taxon>Bacillati</taxon>
        <taxon>Bacillota</taxon>
        <taxon>Bacilli</taxon>
        <taxon>Bacillales</taxon>
        <taxon>Bacillaceae</taxon>
        <taxon>Alkalibacillus</taxon>
    </lineage>
</organism>
<keyword evidence="4 5" id="KW-0472">Membrane</keyword>
<evidence type="ECO:0000313" key="6">
    <source>
        <dbReference type="EMBL" id="MET3682842.1"/>
    </source>
</evidence>
<feature type="transmembrane region" description="Helical" evidence="5">
    <location>
        <begin position="66"/>
        <end position="88"/>
    </location>
</feature>
<reference evidence="6 7" key="1">
    <citation type="submission" date="2024-06" db="EMBL/GenBank/DDBJ databases">
        <title>Genomic Encyclopedia of Type Strains, Phase IV (KMG-IV): sequencing the most valuable type-strain genomes for metagenomic binning, comparative biology and taxonomic classification.</title>
        <authorList>
            <person name="Goeker M."/>
        </authorList>
    </citation>
    <scope>NUCLEOTIDE SEQUENCE [LARGE SCALE GENOMIC DNA]</scope>
    <source>
        <strain evidence="6 7">DSM 23520</strain>
    </source>
</reference>
<comment type="caution">
    <text evidence="6">The sequence shown here is derived from an EMBL/GenBank/DDBJ whole genome shotgun (WGS) entry which is preliminary data.</text>
</comment>
<dbReference type="Pfam" id="PF09685">
    <property type="entry name" value="MamF_MmsF"/>
    <property type="match status" value="1"/>
</dbReference>
<accession>A0ABV2KTD0</accession>
<sequence length="112" mass="12449">MSDQQKQDIEDHKGLAVVAYMIFFIPLLIAKQSYFAMYHANQGLVLLITAVVVNTAGTIIPVIGWLFILPIGNLFVFILWVIGIINAAKGKIEPLPLIGQFDLILRPEEADE</sequence>
<comment type="subcellular location">
    <subcellularLocation>
        <location evidence="1">Membrane</location>
        <topology evidence="1">Multi-pass membrane protein</topology>
    </subcellularLocation>
</comment>
<keyword evidence="2 5" id="KW-0812">Transmembrane</keyword>
<keyword evidence="3 5" id="KW-1133">Transmembrane helix</keyword>